<evidence type="ECO:0000256" key="8">
    <source>
        <dbReference type="ARBA" id="ARBA00023128"/>
    </source>
</evidence>
<evidence type="ECO:0000256" key="6">
    <source>
        <dbReference type="ARBA" id="ARBA00022787"/>
    </source>
</evidence>
<proteinExistence type="inferred from homology"/>
<keyword evidence="7" id="KW-0653">Protein transport</keyword>
<keyword evidence="8" id="KW-0496">Mitochondrion</keyword>
<evidence type="ECO:0000256" key="9">
    <source>
        <dbReference type="ARBA" id="ARBA00023136"/>
    </source>
</evidence>
<reference evidence="10 11" key="1">
    <citation type="journal article" date="2023" name="Commun. Biol.">
        <title>Genome analysis of Parmales, the sister group of diatoms, reveals the evolutionary specialization of diatoms from phago-mixotrophs to photoautotrophs.</title>
        <authorList>
            <person name="Ban H."/>
            <person name="Sato S."/>
            <person name="Yoshikawa S."/>
            <person name="Yamada K."/>
            <person name="Nakamura Y."/>
            <person name="Ichinomiya M."/>
            <person name="Sato N."/>
            <person name="Blanc-Mathieu R."/>
            <person name="Endo H."/>
            <person name="Kuwata A."/>
            <person name="Ogata H."/>
        </authorList>
    </citation>
    <scope>NUCLEOTIDE SEQUENCE [LARGE SCALE GENOMIC DNA]</scope>
</reference>
<dbReference type="Pfam" id="PF01459">
    <property type="entry name" value="Porin_3"/>
    <property type="match status" value="1"/>
</dbReference>
<dbReference type="EMBL" id="BRYB01002606">
    <property type="protein sequence ID" value="GMI22538.1"/>
    <property type="molecule type" value="Genomic_DNA"/>
</dbReference>
<evidence type="ECO:0000256" key="5">
    <source>
        <dbReference type="ARBA" id="ARBA00022692"/>
    </source>
</evidence>
<keyword evidence="11" id="KW-1185">Reference proteome</keyword>
<keyword evidence="3" id="KW-0813">Transport</keyword>
<dbReference type="Gene3D" id="2.40.160.10">
    <property type="entry name" value="Porin"/>
    <property type="match status" value="1"/>
</dbReference>
<keyword evidence="6" id="KW-1000">Mitochondrion outer membrane</keyword>
<protein>
    <submittedName>
        <fullName evidence="10">Uncharacterized protein</fullName>
    </submittedName>
</protein>
<feature type="non-terminal residue" evidence="10">
    <location>
        <position position="1"/>
    </location>
</feature>
<evidence type="ECO:0000256" key="4">
    <source>
        <dbReference type="ARBA" id="ARBA00022452"/>
    </source>
</evidence>
<dbReference type="InterPro" id="IPR037930">
    <property type="entry name" value="Tom40"/>
</dbReference>
<keyword evidence="4" id="KW-1134">Transmembrane beta strand</keyword>
<accession>A0ABQ6MAH0</accession>
<evidence type="ECO:0000313" key="10">
    <source>
        <dbReference type="EMBL" id="GMI22538.1"/>
    </source>
</evidence>
<dbReference type="InterPro" id="IPR023614">
    <property type="entry name" value="Porin_dom_sf"/>
</dbReference>
<keyword evidence="9" id="KW-0472">Membrane</keyword>
<dbReference type="InterPro" id="IPR027246">
    <property type="entry name" value="Porin_Euk/Tom40"/>
</dbReference>
<evidence type="ECO:0000256" key="7">
    <source>
        <dbReference type="ARBA" id="ARBA00022927"/>
    </source>
</evidence>
<dbReference type="PANTHER" id="PTHR10802">
    <property type="entry name" value="MITOCHONDRIAL IMPORT RECEPTOR SUBUNIT TOM40"/>
    <property type="match status" value="1"/>
</dbReference>
<name>A0ABQ6MAH0_9STRA</name>
<keyword evidence="5" id="KW-0812">Transmembrane</keyword>
<gene>
    <name evidence="10" type="ORF">TeGR_g11456</name>
</gene>
<dbReference type="Proteomes" id="UP001165060">
    <property type="component" value="Unassembled WGS sequence"/>
</dbReference>
<comment type="subcellular location">
    <subcellularLocation>
        <location evidence="1">Mitochondrion outer membrane</location>
        <topology evidence="1">Multi-pass membrane protein</topology>
    </subcellularLocation>
</comment>
<evidence type="ECO:0000256" key="3">
    <source>
        <dbReference type="ARBA" id="ARBA00022448"/>
    </source>
</evidence>
<organism evidence="10 11">
    <name type="scientific">Tetraparma gracilis</name>
    <dbReference type="NCBI Taxonomy" id="2962635"/>
    <lineage>
        <taxon>Eukaryota</taxon>
        <taxon>Sar</taxon>
        <taxon>Stramenopiles</taxon>
        <taxon>Ochrophyta</taxon>
        <taxon>Bolidophyceae</taxon>
        <taxon>Parmales</taxon>
        <taxon>Triparmaceae</taxon>
        <taxon>Tetraparma</taxon>
    </lineage>
</organism>
<evidence type="ECO:0000256" key="2">
    <source>
        <dbReference type="ARBA" id="ARBA00010510"/>
    </source>
</evidence>
<comment type="similarity">
    <text evidence="2">Belongs to the Tom40 family.</text>
</comment>
<comment type="caution">
    <text evidence="10">The sequence shown here is derived from an EMBL/GenBank/DDBJ whole genome shotgun (WGS) entry which is preliminary data.</text>
</comment>
<evidence type="ECO:0000256" key="1">
    <source>
        <dbReference type="ARBA" id="ARBA00004374"/>
    </source>
</evidence>
<sequence length="260" mass="26827">DGSPAPPPAAPAPDSSIASAALNAVSYSNPGPWESLSSDAKRLVSLDAFDGARVDVNRQLSPAFAVNHNWWMGTQALPGGKTYTFSAQFVPSPSSFCMARVTADGQTEGRIHALLSGDPSSSNVTSKLVVVTSPGQAGGNDQSVLELDAAQPSWTGNLKLGSMAGGDYLSLSFLQAVTPRLSLGGDASYIGVQSASAASYGARYAAPSWTAALQYSGMQGAVAASYRKVVTRDRVSLGAELQFSPQTMDSNVVLAGEFNT</sequence>
<evidence type="ECO:0000313" key="11">
    <source>
        <dbReference type="Proteomes" id="UP001165060"/>
    </source>
</evidence>